<keyword evidence="4 7" id="KW-0812">Transmembrane</keyword>
<accession>H5WW90</accession>
<proteinExistence type="inferred from homology"/>
<evidence type="ECO:0000256" key="1">
    <source>
        <dbReference type="ARBA" id="ARBA00004651"/>
    </source>
</evidence>
<keyword evidence="5 7" id="KW-1133">Transmembrane helix</keyword>
<feature type="transmembrane region" description="Helical" evidence="7">
    <location>
        <begin position="12"/>
        <end position="33"/>
    </location>
</feature>
<evidence type="ECO:0000256" key="3">
    <source>
        <dbReference type="ARBA" id="ARBA00022475"/>
    </source>
</evidence>
<comment type="similarity">
    <text evidence="2">Belongs to the UPF0702 family.</text>
</comment>
<name>H5WW90_9PSEU</name>
<keyword evidence="10" id="KW-1185">Reference proteome</keyword>
<evidence type="ECO:0000313" key="10">
    <source>
        <dbReference type="Proteomes" id="UP000004926"/>
    </source>
</evidence>
<sequence length="174" mass="18771">MSWLVSDVSAIPGVAVKVVLLYVAALIGLRLTVRRVAGQITIYDAVAMVTVGAIIGRTATATGTAFVQGLVALAVLLACHEIVSRLRLRGRVQRFTDHKVRVLISNGEIDAHQLKACQLTEADLDAALRMRGITSLSQVRYALYESQGAISVVRADEQPDGLLRGLVDRPRERG</sequence>
<reference evidence="9 10" key="1">
    <citation type="journal article" date="2012" name="Stand. Genomic Sci.">
        <title>Genome sequence of the ocean sediment bacterium Saccharomonospora marina type strain (XMU15(T)).</title>
        <authorList>
            <person name="Klenk H.P."/>
            <person name="Lu M."/>
            <person name="Lucas S."/>
            <person name="Lapidus A."/>
            <person name="Copeland A."/>
            <person name="Pitluck S."/>
            <person name="Goodwin L.A."/>
            <person name="Han C."/>
            <person name="Tapia R."/>
            <person name="Brambilla E.M."/>
            <person name="Potter G."/>
            <person name="Land M."/>
            <person name="Ivanova N."/>
            <person name="Rohde M."/>
            <person name="Goker M."/>
            <person name="Detter J.C."/>
            <person name="Li W.J."/>
            <person name="Kyrpides N.C."/>
            <person name="Woyke T."/>
        </authorList>
    </citation>
    <scope>NUCLEOTIDE SEQUENCE [LARGE SCALE GENOMIC DNA]</scope>
    <source>
        <strain evidence="9 10">XMU15</strain>
    </source>
</reference>
<organism evidence="9 10">
    <name type="scientific">Saccharomonospora marina XMU15</name>
    <dbReference type="NCBI Taxonomy" id="882083"/>
    <lineage>
        <taxon>Bacteria</taxon>
        <taxon>Bacillati</taxon>
        <taxon>Actinomycetota</taxon>
        <taxon>Actinomycetes</taxon>
        <taxon>Pseudonocardiales</taxon>
        <taxon>Pseudonocardiaceae</taxon>
        <taxon>Saccharomonospora</taxon>
    </lineage>
</organism>
<dbReference type="eggNOG" id="COG2323">
    <property type="taxonomic scope" value="Bacteria"/>
</dbReference>
<dbReference type="Gene3D" id="3.30.240.20">
    <property type="entry name" value="bsu07140 like domains"/>
    <property type="match status" value="1"/>
</dbReference>
<feature type="transmembrane region" description="Helical" evidence="7">
    <location>
        <begin position="40"/>
        <end position="59"/>
    </location>
</feature>
<feature type="transmembrane region" description="Helical" evidence="7">
    <location>
        <begin position="65"/>
        <end position="83"/>
    </location>
</feature>
<dbReference type="GO" id="GO:0005886">
    <property type="term" value="C:plasma membrane"/>
    <property type="evidence" value="ECO:0007669"/>
    <property type="project" value="UniProtKB-SubCell"/>
</dbReference>
<gene>
    <name evidence="9" type="ORF">SacmaDRAFT_1087</name>
</gene>
<keyword evidence="6 7" id="KW-0472">Membrane</keyword>
<comment type="subcellular location">
    <subcellularLocation>
        <location evidence="1">Cell membrane</location>
        <topology evidence="1">Multi-pass membrane protein</topology>
    </subcellularLocation>
</comment>
<dbReference type="RefSeq" id="WP_009152758.1">
    <property type="nucleotide sequence ID" value="NZ_CM001439.1"/>
</dbReference>
<keyword evidence="3" id="KW-1003">Cell membrane</keyword>
<feature type="domain" description="YetF C-terminal" evidence="8">
    <location>
        <begin position="91"/>
        <end position="159"/>
    </location>
</feature>
<dbReference type="Pfam" id="PF04239">
    <property type="entry name" value="DUF421"/>
    <property type="match status" value="1"/>
</dbReference>
<dbReference type="Proteomes" id="UP000004926">
    <property type="component" value="Chromosome"/>
</dbReference>
<evidence type="ECO:0000256" key="4">
    <source>
        <dbReference type="ARBA" id="ARBA00022692"/>
    </source>
</evidence>
<dbReference type="InterPro" id="IPR023090">
    <property type="entry name" value="UPF0702_alpha/beta_dom_sf"/>
</dbReference>
<evidence type="ECO:0000256" key="6">
    <source>
        <dbReference type="ARBA" id="ARBA00023136"/>
    </source>
</evidence>
<dbReference type="OrthoDB" id="8617494at2"/>
<evidence type="ECO:0000256" key="5">
    <source>
        <dbReference type="ARBA" id="ARBA00022989"/>
    </source>
</evidence>
<dbReference type="PANTHER" id="PTHR34582:SF6">
    <property type="entry name" value="UPF0702 TRANSMEMBRANE PROTEIN YCAP"/>
    <property type="match status" value="1"/>
</dbReference>
<evidence type="ECO:0000256" key="2">
    <source>
        <dbReference type="ARBA" id="ARBA00006448"/>
    </source>
</evidence>
<evidence type="ECO:0000259" key="8">
    <source>
        <dbReference type="Pfam" id="PF04239"/>
    </source>
</evidence>
<evidence type="ECO:0000313" key="9">
    <source>
        <dbReference type="EMBL" id="EHR49372.1"/>
    </source>
</evidence>
<dbReference type="HOGENOM" id="CLU_077149_3_0_11"/>
<protein>
    <submittedName>
        <fullName evidence="9">Putative membrane protein</fullName>
    </submittedName>
</protein>
<dbReference type="PANTHER" id="PTHR34582">
    <property type="entry name" value="UPF0702 TRANSMEMBRANE PROTEIN YCAP"/>
    <property type="match status" value="1"/>
</dbReference>
<evidence type="ECO:0000256" key="7">
    <source>
        <dbReference type="SAM" id="Phobius"/>
    </source>
</evidence>
<dbReference type="EMBL" id="CM001439">
    <property type="protein sequence ID" value="EHR49372.1"/>
    <property type="molecule type" value="Genomic_DNA"/>
</dbReference>
<dbReference type="AlphaFoldDB" id="H5WW90"/>
<dbReference type="STRING" id="882083.SacmaDRAFT_1087"/>
<dbReference type="InterPro" id="IPR007353">
    <property type="entry name" value="DUF421"/>
</dbReference>